<dbReference type="EMBL" id="JAHRIQ010071843">
    <property type="protein sequence ID" value="MEQ2244879.1"/>
    <property type="molecule type" value="Genomic_DNA"/>
</dbReference>
<name>A0ABV0UI39_9TELE</name>
<gene>
    <name evidence="2" type="ORF">ILYODFUR_021677</name>
</gene>
<sequence>MSSLSAPEVSCSDDSSSSKPLTSLSSLSGFKGSILEGLRSSSRAGLCFIFFFAFKSFVGTSSVLSRSSRQQLAKLRSTACTEVEGAAPSFFADFVPFSRREA</sequence>
<keyword evidence="3" id="KW-1185">Reference proteome</keyword>
<accession>A0ABV0UI39</accession>
<proteinExistence type="predicted"/>
<feature type="region of interest" description="Disordered" evidence="1">
    <location>
        <begin position="1"/>
        <end position="28"/>
    </location>
</feature>
<reference evidence="2 3" key="1">
    <citation type="submission" date="2021-06" db="EMBL/GenBank/DDBJ databases">
        <authorList>
            <person name="Palmer J.M."/>
        </authorList>
    </citation>
    <scope>NUCLEOTIDE SEQUENCE [LARGE SCALE GENOMIC DNA]</scope>
    <source>
        <strain evidence="3">if_2019</strain>
        <tissue evidence="2">Muscle</tissue>
    </source>
</reference>
<protein>
    <submittedName>
        <fullName evidence="2">Uncharacterized protein</fullName>
    </submittedName>
</protein>
<evidence type="ECO:0000313" key="3">
    <source>
        <dbReference type="Proteomes" id="UP001482620"/>
    </source>
</evidence>
<comment type="caution">
    <text evidence="2">The sequence shown here is derived from an EMBL/GenBank/DDBJ whole genome shotgun (WGS) entry which is preliminary data.</text>
</comment>
<feature type="compositionally biased region" description="Low complexity" evidence="1">
    <location>
        <begin position="10"/>
        <end position="28"/>
    </location>
</feature>
<evidence type="ECO:0000313" key="2">
    <source>
        <dbReference type="EMBL" id="MEQ2244879.1"/>
    </source>
</evidence>
<dbReference type="Proteomes" id="UP001482620">
    <property type="component" value="Unassembled WGS sequence"/>
</dbReference>
<evidence type="ECO:0000256" key="1">
    <source>
        <dbReference type="SAM" id="MobiDB-lite"/>
    </source>
</evidence>
<organism evidence="2 3">
    <name type="scientific">Ilyodon furcidens</name>
    <name type="common">goldbreast splitfin</name>
    <dbReference type="NCBI Taxonomy" id="33524"/>
    <lineage>
        <taxon>Eukaryota</taxon>
        <taxon>Metazoa</taxon>
        <taxon>Chordata</taxon>
        <taxon>Craniata</taxon>
        <taxon>Vertebrata</taxon>
        <taxon>Euteleostomi</taxon>
        <taxon>Actinopterygii</taxon>
        <taxon>Neopterygii</taxon>
        <taxon>Teleostei</taxon>
        <taxon>Neoteleostei</taxon>
        <taxon>Acanthomorphata</taxon>
        <taxon>Ovalentaria</taxon>
        <taxon>Atherinomorphae</taxon>
        <taxon>Cyprinodontiformes</taxon>
        <taxon>Goodeidae</taxon>
        <taxon>Ilyodon</taxon>
    </lineage>
</organism>